<dbReference type="EMBL" id="CP059732">
    <property type="protein sequence ID" value="QMW00364.1"/>
    <property type="molecule type" value="Genomic_DNA"/>
</dbReference>
<dbReference type="InterPro" id="IPR036390">
    <property type="entry name" value="WH_DNA-bd_sf"/>
</dbReference>
<name>A0A7G5GNC2_9BACT</name>
<evidence type="ECO:0000259" key="1">
    <source>
        <dbReference type="Pfam" id="PF21248"/>
    </source>
</evidence>
<dbReference type="KEGG" id="sfol:H3H32_20365"/>
<keyword evidence="3" id="KW-1185">Reference proteome</keyword>
<dbReference type="InterPro" id="IPR048770">
    <property type="entry name" value="SoFic-like_C"/>
</dbReference>
<feature type="domain" description="Adenylyltransferase SoFic-like C-terminal" evidence="1">
    <location>
        <begin position="40"/>
        <end position="110"/>
    </location>
</feature>
<proteinExistence type="predicted"/>
<reference evidence="2 3" key="1">
    <citation type="submission" date="2020-07" db="EMBL/GenBank/DDBJ databases">
        <title>Spirosoma foliorum sp. nov., isolated from the leaves on the Nejang mountain Korea, Republic of.</title>
        <authorList>
            <person name="Ho H."/>
            <person name="Lee Y.-J."/>
            <person name="Nurcahyanto D.-A."/>
            <person name="Kim S.-G."/>
        </authorList>
    </citation>
    <scope>NUCLEOTIDE SEQUENCE [LARGE SCALE GENOMIC DNA]</scope>
    <source>
        <strain evidence="2 3">PL0136</strain>
    </source>
</reference>
<dbReference type="Pfam" id="PF21248">
    <property type="entry name" value="SoFic-like_C"/>
    <property type="match status" value="1"/>
</dbReference>
<dbReference type="RefSeq" id="WP_182457481.1">
    <property type="nucleotide sequence ID" value="NZ_CP059732.1"/>
</dbReference>
<sequence>MYIFVHESIQAELPYNKLPLLLPARELVETIPILRQESWAASARKFEAKVYSKELIEVLFEYPYSKIEYLVDRLQVDRRTASKYLRSLEQLGVLRAEKKWKETLFINVALFNLLRQ</sequence>
<gene>
    <name evidence="2" type="ORF">H3H32_20365</name>
</gene>
<organism evidence="2 3">
    <name type="scientific">Spirosoma foliorum</name>
    <dbReference type="NCBI Taxonomy" id="2710596"/>
    <lineage>
        <taxon>Bacteria</taxon>
        <taxon>Pseudomonadati</taxon>
        <taxon>Bacteroidota</taxon>
        <taxon>Cytophagia</taxon>
        <taxon>Cytophagales</taxon>
        <taxon>Cytophagaceae</taxon>
        <taxon>Spirosoma</taxon>
    </lineage>
</organism>
<accession>A0A7G5GNC2</accession>
<dbReference type="SUPFAM" id="SSF46785">
    <property type="entry name" value="Winged helix' DNA-binding domain"/>
    <property type="match status" value="1"/>
</dbReference>
<protein>
    <recommendedName>
        <fullName evidence="1">Adenylyltransferase SoFic-like C-terminal domain-containing protein</fullName>
    </recommendedName>
</protein>
<evidence type="ECO:0000313" key="2">
    <source>
        <dbReference type="EMBL" id="QMW00364.1"/>
    </source>
</evidence>
<evidence type="ECO:0000313" key="3">
    <source>
        <dbReference type="Proteomes" id="UP000515369"/>
    </source>
</evidence>
<dbReference type="AlphaFoldDB" id="A0A7G5GNC2"/>
<dbReference type="Proteomes" id="UP000515369">
    <property type="component" value="Chromosome"/>
</dbReference>